<sequence length="46" mass="5503">IIMKRPEYPLHTLSSMALFVYLAYQYIRGNDPDKFIDLQLFKPINE</sequence>
<proteinExistence type="predicted"/>
<evidence type="ECO:0000313" key="1">
    <source>
        <dbReference type="EMBL" id="CAG8768379.1"/>
    </source>
</evidence>
<organism evidence="1 2">
    <name type="scientific">Funneliformis caledonium</name>
    <dbReference type="NCBI Taxonomy" id="1117310"/>
    <lineage>
        <taxon>Eukaryota</taxon>
        <taxon>Fungi</taxon>
        <taxon>Fungi incertae sedis</taxon>
        <taxon>Mucoromycota</taxon>
        <taxon>Glomeromycotina</taxon>
        <taxon>Glomeromycetes</taxon>
        <taxon>Glomerales</taxon>
        <taxon>Glomeraceae</taxon>
        <taxon>Funneliformis</taxon>
    </lineage>
</organism>
<dbReference type="EMBL" id="CAJVPQ010026268">
    <property type="protein sequence ID" value="CAG8768379.1"/>
    <property type="molecule type" value="Genomic_DNA"/>
</dbReference>
<comment type="caution">
    <text evidence="1">The sequence shown here is derived from an EMBL/GenBank/DDBJ whole genome shotgun (WGS) entry which is preliminary data.</text>
</comment>
<protein>
    <submittedName>
        <fullName evidence="1">11897_t:CDS:1</fullName>
    </submittedName>
</protein>
<dbReference type="AlphaFoldDB" id="A0A9N9J7M4"/>
<dbReference type="Proteomes" id="UP000789570">
    <property type="component" value="Unassembled WGS sequence"/>
</dbReference>
<evidence type="ECO:0000313" key="2">
    <source>
        <dbReference type="Proteomes" id="UP000789570"/>
    </source>
</evidence>
<feature type="non-terminal residue" evidence="1">
    <location>
        <position position="1"/>
    </location>
</feature>
<accession>A0A9N9J7M4</accession>
<keyword evidence="2" id="KW-1185">Reference proteome</keyword>
<feature type="non-terminal residue" evidence="1">
    <location>
        <position position="46"/>
    </location>
</feature>
<name>A0A9N9J7M4_9GLOM</name>
<gene>
    <name evidence="1" type="ORF">FCALED_LOCUS17373</name>
</gene>
<reference evidence="1" key="1">
    <citation type="submission" date="2021-06" db="EMBL/GenBank/DDBJ databases">
        <authorList>
            <person name="Kallberg Y."/>
            <person name="Tangrot J."/>
            <person name="Rosling A."/>
        </authorList>
    </citation>
    <scope>NUCLEOTIDE SEQUENCE</scope>
    <source>
        <strain evidence="1">UK204</strain>
    </source>
</reference>